<gene>
    <name evidence="2" type="ORF">BJP25_12550</name>
</gene>
<dbReference type="Proteomes" id="UP000186040">
    <property type="component" value="Unassembled WGS sequence"/>
</dbReference>
<sequence>MGAVKTHVPATLTALGLATLVAGLFLPWLRSGVVLRDSFESVGVIRAIGVLRGTGWAWLPVAWIGLVPVAALAVAGLAAGLRRAGAGLAVVVSLVAGTVAGVATVQGPGEDSPLGIAGTGPTTTLVGAAVAVLGAAVVFAGGRAGARSTGGAQ</sequence>
<keyword evidence="3" id="KW-1185">Reference proteome</keyword>
<accession>A0A1Q9LRB5</accession>
<evidence type="ECO:0000313" key="3">
    <source>
        <dbReference type="Proteomes" id="UP000186040"/>
    </source>
</evidence>
<keyword evidence="1" id="KW-1133">Transmembrane helix</keyword>
<name>A0A1Q9LRB5_9PSEU</name>
<evidence type="ECO:0000256" key="1">
    <source>
        <dbReference type="SAM" id="Phobius"/>
    </source>
</evidence>
<feature type="transmembrane region" description="Helical" evidence="1">
    <location>
        <begin position="56"/>
        <end position="79"/>
    </location>
</feature>
<reference evidence="2 3" key="1">
    <citation type="submission" date="2016-10" db="EMBL/GenBank/DDBJ databases">
        <title>The Draft Genome Sequence of Actinokineospora bangkokensis 44EHWT reveals the biosynthetic pathway of antifungal compounds Thailandins with unusual extender unit butylmalonyl-CoA.</title>
        <authorList>
            <person name="Greule A."/>
            <person name="Intra B."/>
            <person name="Flemming S."/>
            <person name="Rommel M.G."/>
            <person name="Panbangred W."/>
            <person name="Bechthold A."/>
        </authorList>
    </citation>
    <scope>NUCLEOTIDE SEQUENCE [LARGE SCALE GENOMIC DNA]</scope>
    <source>
        <strain evidence="2 3">44EHW</strain>
    </source>
</reference>
<keyword evidence="1" id="KW-0472">Membrane</keyword>
<dbReference type="EMBL" id="MKQR01000007">
    <property type="protein sequence ID" value="OLR94562.1"/>
    <property type="molecule type" value="Genomic_DNA"/>
</dbReference>
<feature type="transmembrane region" description="Helical" evidence="1">
    <location>
        <begin position="125"/>
        <end position="146"/>
    </location>
</feature>
<evidence type="ECO:0000313" key="2">
    <source>
        <dbReference type="EMBL" id="OLR94562.1"/>
    </source>
</evidence>
<proteinExistence type="predicted"/>
<organism evidence="2 3">
    <name type="scientific">Actinokineospora bangkokensis</name>
    <dbReference type="NCBI Taxonomy" id="1193682"/>
    <lineage>
        <taxon>Bacteria</taxon>
        <taxon>Bacillati</taxon>
        <taxon>Actinomycetota</taxon>
        <taxon>Actinomycetes</taxon>
        <taxon>Pseudonocardiales</taxon>
        <taxon>Pseudonocardiaceae</taxon>
        <taxon>Actinokineospora</taxon>
    </lineage>
</organism>
<dbReference type="STRING" id="1193682.BJP25_12550"/>
<feature type="transmembrane region" description="Helical" evidence="1">
    <location>
        <begin position="86"/>
        <end position="105"/>
    </location>
</feature>
<dbReference type="AlphaFoldDB" id="A0A1Q9LRB5"/>
<comment type="caution">
    <text evidence="2">The sequence shown here is derived from an EMBL/GenBank/DDBJ whole genome shotgun (WGS) entry which is preliminary data.</text>
</comment>
<keyword evidence="1" id="KW-0812">Transmembrane</keyword>
<protein>
    <submittedName>
        <fullName evidence="2">Uncharacterized protein</fullName>
    </submittedName>
</protein>
<feature type="transmembrane region" description="Helical" evidence="1">
    <location>
        <begin position="12"/>
        <end position="29"/>
    </location>
</feature>